<gene>
    <name evidence="3" type="ORF">LGQ90_09925</name>
</gene>
<dbReference type="PANTHER" id="PTHR13847">
    <property type="entry name" value="SARCOSINE DEHYDROGENASE-RELATED"/>
    <property type="match status" value="1"/>
</dbReference>
<evidence type="ECO:0000313" key="3">
    <source>
        <dbReference type="EMBL" id="MCB7481576.1"/>
    </source>
</evidence>
<evidence type="ECO:0000256" key="1">
    <source>
        <dbReference type="ARBA" id="ARBA00023002"/>
    </source>
</evidence>
<dbReference type="GO" id="GO:0016491">
    <property type="term" value="F:oxidoreductase activity"/>
    <property type="evidence" value="ECO:0007669"/>
    <property type="project" value="UniProtKB-KW"/>
</dbReference>
<name>A0A9X1LJL7_9FLAO</name>
<dbReference type="Pfam" id="PF01266">
    <property type="entry name" value="DAO"/>
    <property type="match status" value="1"/>
</dbReference>
<dbReference type="InterPro" id="IPR036188">
    <property type="entry name" value="FAD/NAD-bd_sf"/>
</dbReference>
<dbReference type="SUPFAM" id="SSF51971">
    <property type="entry name" value="Nucleotide-binding domain"/>
    <property type="match status" value="1"/>
</dbReference>
<dbReference type="AlphaFoldDB" id="A0A9X1LJL7"/>
<dbReference type="Gene3D" id="3.30.9.10">
    <property type="entry name" value="D-Amino Acid Oxidase, subunit A, domain 2"/>
    <property type="match status" value="1"/>
</dbReference>
<dbReference type="PANTHER" id="PTHR13847:SF289">
    <property type="entry name" value="GLYCINE OXIDASE"/>
    <property type="match status" value="1"/>
</dbReference>
<dbReference type="EMBL" id="JAJBZG010000005">
    <property type="protein sequence ID" value="MCB7481576.1"/>
    <property type="molecule type" value="Genomic_DNA"/>
</dbReference>
<reference evidence="3" key="1">
    <citation type="submission" date="2021-10" db="EMBL/GenBank/DDBJ databases">
        <title>Gramella sp. ASW11-100T, isolated from marine sediment.</title>
        <authorList>
            <person name="Xia C."/>
        </authorList>
    </citation>
    <scope>NUCLEOTIDE SEQUENCE</scope>
    <source>
        <strain evidence="3">ASW11-100</strain>
    </source>
</reference>
<comment type="caution">
    <text evidence="3">The sequence shown here is derived from an EMBL/GenBank/DDBJ whole genome shotgun (WGS) entry which is preliminary data.</text>
</comment>
<feature type="domain" description="FAD dependent oxidoreductase" evidence="2">
    <location>
        <begin position="3"/>
        <end position="322"/>
    </location>
</feature>
<dbReference type="InterPro" id="IPR006076">
    <property type="entry name" value="FAD-dep_OxRdtase"/>
</dbReference>
<dbReference type="RefSeq" id="WP_229340666.1">
    <property type="nucleotide sequence ID" value="NZ_JAJBZG010000005.1"/>
</dbReference>
<keyword evidence="4" id="KW-1185">Reference proteome</keyword>
<organism evidence="3 4">
    <name type="scientific">Christiangramia sediminis</name>
    <dbReference type="NCBI Taxonomy" id="2881336"/>
    <lineage>
        <taxon>Bacteria</taxon>
        <taxon>Pseudomonadati</taxon>
        <taxon>Bacteroidota</taxon>
        <taxon>Flavobacteriia</taxon>
        <taxon>Flavobacteriales</taxon>
        <taxon>Flavobacteriaceae</taxon>
        <taxon>Christiangramia</taxon>
    </lineage>
</organism>
<proteinExistence type="predicted"/>
<protein>
    <submittedName>
        <fullName evidence="3">FAD-binding oxidoreductase</fullName>
    </submittedName>
</protein>
<dbReference type="Proteomes" id="UP001139414">
    <property type="component" value="Unassembled WGS sequence"/>
</dbReference>
<evidence type="ECO:0000313" key="4">
    <source>
        <dbReference type="Proteomes" id="UP001139414"/>
    </source>
</evidence>
<accession>A0A9X1LJL7</accession>
<dbReference type="Gene3D" id="3.50.50.60">
    <property type="entry name" value="FAD/NAD(P)-binding domain"/>
    <property type="match status" value="1"/>
</dbReference>
<sequence>MLDYIIVGLGLSGLAVAEELEKRNKSFVIFEDNSQRSSYVAGGIFNPVILKRFTPAWNAAEQLEKALPFYGSLERKLNVKLIYEWNIYRRFHSIEEQNEWFVALDKPKLSSFLHPEIIKNSNPNLNAEFSFGKVLRTGNIATENLLNNYKSYLKEVLIEERFKYLELKIEQDYFEYRGLRSKRIIFCEGFGLKKNPFFNYLPLRGNKGEYITIHSEELKVDFAIKSSVFLMPLGNNLYKAGATYDHIDKTPEITTGARERLVNELKKLIKCDFEVVDQVAGIRPAVSDRRPLVGSHPEIENMHCCNGFGSRGVLIAPVMATALLNNILEETSLDPEIDLARFTKKHYNIN</sequence>
<evidence type="ECO:0000259" key="2">
    <source>
        <dbReference type="Pfam" id="PF01266"/>
    </source>
</evidence>
<dbReference type="GO" id="GO:0005737">
    <property type="term" value="C:cytoplasm"/>
    <property type="evidence" value="ECO:0007669"/>
    <property type="project" value="TreeGrafter"/>
</dbReference>
<keyword evidence="1" id="KW-0560">Oxidoreductase</keyword>